<evidence type="ECO:0000256" key="6">
    <source>
        <dbReference type="ARBA" id="ARBA00023136"/>
    </source>
</evidence>
<feature type="transmembrane region" description="Helical" evidence="7">
    <location>
        <begin position="325"/>
        <end position="344"/>
    </location>
</feature>
<comment type="subcellular location">
    <subcellularLocation>
        <location evidence="1">Cell membrane</location>
        <topology evidence="1">Multi-pass membrane protein</topology>
    </subcellularLocation>
</comment>
<dbReference type="GO" id="GO:0016780">
    <property type="term" value="F:phosphotransferase activity, for other substituted phosphate groups"/>
    <property type="evidence" value="ECO:0007669"/>
    <property type="project" value="InterPro"/>
</dbReference>
<name>A0A6J6V9V3_9ZZZZ</name>
<dbReference type="GO" id="GO:0071555">
    <property type="term" value="P:cell wall organization"/>
    <property type="evidence" value="ECO:0007669"/>
    <property type="project" value="TreeGrafter"/>
</dbReference>
<feature type="transmembrane region" description="Helical" evidence="7">
    <location>
        <begin position="164"/>
        <end position="182"/>
    </location>
</feature>
<dbReference type="AlphaFoldDB" id="A0A6J6V9V3"/>
<keyword evidence="2" id="KW-1003">Cell membrane</keyword>
<dbReference type="Pfam" id="PF00953">
    <property type="entry name" value="Glycos_transf_4"/>
    <property type="match status" value="1"/>
</dbReference>
<feature type="transmembrane region" description="Helical" evidence="7">
    <location>
        <begin position="137"/>
        <end position="157"/>
    </location>
</feature>
<feature type="transmembrane region" description="Helical" evidence="7">
    <location>
        <begin position="50"/>
        <end position="73"/>
    </location>
</feature>
<keyword evidence="6 7" id="KW-0472">Membrane</keyword>
<dbReference type="PANTHER" id="PTHR22926">
    <property type="entry name" value="PHOSPHO-N-ACETYLMURAMOYL-PENTAPEPTIDE-TRANSFERASE"/>
    <property type="match status" value="1"/>
</dbReference>
<feature type="transmembrane region" description="Helical" evidence="7">
    <location>
        <begin position="295"/>
        <end position="313"/>
    </location>
</feature>
<dbReference type="GO" id="GO:0005886">
    <property type="term" value="C:plasma membrane"/>
    <property type="evidence" value="ECO:0007669"/>
    <property type="project" value="UniProtKB-SubCell"/>
</dbReference>
<dbReference type="GO" id="GO:0009103">
    <property type="term" value="P:lipopolysaccharide biosynthetic process"/>
    <property type="evidence" value="ECO:0007669"/>
    <property type="project" value="TreeGrafter"/>
</dbReference>
<feature type="transmembrane region" description="Helical" evidence="7">
    <location>
        <begin position="188"/>
        <end position="206"/>
    </location>
</feature>
<feature type="transmembrane region" description="Helical" evidence="7">
    <location>
        <begin position="79"/>
        <end position="99"/>
    </location>
</feature>
<dbReference type="PANTHER" id="PTHR22926:SF3">
    <property type="entry name" value="UNDECAPRENYL-PHOSPHATE ALPHA-N-ACETYLGLUCOSAMINYL 1-PHOSPHATE TRANSFERASE"/>
    <property type="match status" value="1"/>
</dbReference>
<keyword evidence="5 7" id="KW-1133">Transmembrane helix</keyword>
<protein>
    <submittedName>
        <fullName evidence="8">Unannotated protein</fullName>
    </submittedName>
</protein>
<gene>
    <name evidence="8" type="ORF">UFOPK2922_00223</name>
</gene>
<dbReference type="EMBL" id="CAEZZS010000005">
    <property type="protein sequence ID" value="CAB4768920.1"/>
    <property type="molecule type" value="Genomic_DNA"/>
</dbReference>
<evidence type="ECO:0000256" key="5">
    <source>
        <dbReference type="ARBA" id="ARBA00022989"/>
    </source>
</evidence>
<organism evidence="8">
    <name type="scientific">freshwater metagenome</name>
    <dbReference type="NCBI Taxonomy" id="449393"/>
    <lineage>
        <taxon>unclassified sequences</taxon>
        <taxon>metagenomes</taxon>
        <taxon>ecological metagenomes</taxon>
    </lineage>
</organism>
<dbReference type="CDD" id="cd06853">
    <property type="entry name" value="GT_WecA_like"/>
    <property type="match status" value="1"/>
</dbReference>
<reference evidence="8" key="1">
    <citation type="submission" date="2020-05" db="EMBL/GenBank/DDBJ databases">
        <authorList>
            <person name="Chiriac C."/>
            <person name="Salcher M."/>
            <person name="Ghai R."/>
            <person name="Kavagutti S V."/>
        </authorList>
    </citation>
    <scope>NUCLEOTIDE SEQUENCE</scope>
</reference>
<sequence>MKIDLIGYFGLFVASLIIAATSTPLFRNLAVKRKILDTPNSERKIQRTAVPYLGGFGIALAVVATTLIAITISDASTENYLLALSVLAPAMALGLIGFIDDKKHLTPLSRFIAQTFAGVFTALVLILTNTVGNPTSYLVLDVLLTIVWIVGICNAINFFDNMDGAAGGISALAGFGFAVIGLQNDQYLVAAFGLVLSGACIGYLFWNWNPAKIYMGDAGALFIGIILAALAVRVDPVSVNGATAFFVPICVLALPILDTTTVVIDRLRRGVSPFEGGLDHLSHRLRRKGMSVRQAVSTLYLLESISILIGFLINMRGNVYDTKLAILETILGLSLLIWFLRIPAQD</sequence>
<keyword evidence="4 7" id="KW-0812">Transmembrane</keyword>
<accession>A0A6J6V9V3</accession>
<proteinExistence type="predicted"/>
<feature type="transmembrane region" description="Helical" evidence="7">
    <location>
        <begin position="111"/>
        <end position="131"/>
    </location>
</feature>
<keyword evidence="3" id="KW-0808">Transferase</keyword>
<feature type="transmembrane region" description="Helical" evidence="7">
    <location>
        <begin position="6"/>
        <end position="29"/>
    </location>
</feature>
<feature type="transmembrane region" description="Helical" evidence="7">
    <location>
        <begin position="244"/>
        <end position="264"/>
    </location>
</feature>
<feature type="transmembrane region" description="Helical" evidence="7">
    <location>
        <begin position="213"/>
        <end position="232"/>
    </location>
</feature>
<evidence type="ECO:0000256" key="1">
    <source>
        <dbReference type="ARBA" id="ARBA00004651"/>
    </source>
</evidence>
<dbReference type="InterPro" id="IPR000715">
    <property type="entry name" value="Glycosyl_transferase_4"/>
</dbReference>
<evidence type="ECO:0000256" key="7">
    <source>
        <dbReference type="SAM" id="Phobius"/>
    </source>
</evidence>
<evidence type="ECO:0000256" key="3">
    <source>
        <dbReference type="ARBA" id="ARBA00022679"/>
    </source>
</evidence>
<evidence type="ECO:0000256" key="4">
    <source>
        <dbReference type="ARBA" id="ARBA00022692"/>
    </source>
</evidence>
<evidence type="ECO:0000256" key="2">
    <source>
        <dbReference type="ARBA" id="ARBA00022475"/>
    </source>
</evidence>
<dbReference type="GO" id="GO:0044038">
    <property type="term" value="P:cell wall macromolecule biosynthetic process"/>
    <property type="evidence" value="ECO:0007669"/>
    <property type="project" value="TreeGrafter"/>
</dbReference>
<evidence type="ECO:0000313" key="8">
    <source>
        <dbReference type="EMBL" id="CAB4768920.1"/>
    </source>
</evidence>